<evidence type="ECO:0000259" key="1">
    <source>
        <dbReference type="PROSITE" id="PS51857"/>
    </source>
</evidence>
<dbReference type="Gene3D" id="3.30.160.100">
    <property type="entry name" value="Ribosome hibernation promotion factor-like"/>
    <property type="match status" value="1"/>
</dbReference>
<dbReference type="SUPFAM" id="SSF69754">
    <property type="entry name" value="Ribosome binding protein Y (YfiA homologue)"/>
    <property type="match status" value="1"/>
</dbReference>
<keyword evidence="2" id="KW-0687">Ribonucleoprotein</keyword>
<reference evidence="2 3" key="1">
    <citation type="submission" date="2019-12" db="EMBL/GenBank/DDBJ databases">
        <title>Comparative genomics gives insights into the taxonomy of the Azoarcus-Aromatoleum group and reveals separate origins of nif in the plant-associated Azoarcus and non-plant-associated Aromatoleum sub-groups.</title>
        <authorList>
            <person name="Lafos M."/>
            <person name="Maluk M."/>
            <person name="Batista M."/>
            <person name="Junghare M."/>
            <person name="Carmona M."/>
            <person name="Faoro H."/>
            <person name="Cruz L.M."/>
            <person name="Battistoni F."/>
            <person name="De Souza E."/>
            <person name="Pedrosa F."/>
            <person name="Chen W.-M."/>
            <person name="Poole P.S."/>
            <person name="Dixon R.A."/>
            <person name="James E.K."/>
        </authorList>
    </citation>
    <scope>NUCLEOTIDE SEQUENCE [LARGE SCALE GENOMIC DNA]</scope>
    <source>
        <strain evidence="2 3">PbN1</strain>
    </source>
</reference>
<dbReference type="SUPFAM" id="SSF50249">
    <property type="entry name" value="Nucleic acid-binding proteins"/>
    <property type="match status" value="1"/>
</dbReference>
<dbReference type="Pfam" id="PF00313">
    <property type="entry name" value="CSD"/>
    <property type="match status" value="1"/>
</dbReference>
<dbReference type="InterPro" id="IPR012340">
    <property type="entry name" value="NA-bd_OB-fold"/>
</dbReference>
<dbReference type="InterPro" id="IPR036567">
    <property type="entry name" value="RHF-like"/>
</dbReference>
<dbReference type="Pfam" id="PF02482">
    <property type="entry name" value="Ribosomal_S30AE"/>
    <property type="match status" value="1"/>
</dbReference>
<sequence length="181" mass="20849">MQIPTHIVFRDMPHSDAIEAAIRDKVAKLDQFYERIMSCRVTVGMICKHKRHGRLHNVRVDLTVPGSEIVVNRDNAEDVYVAIRDAFDHARRRLEDYARRQRGDVKAHEPESRGRIVRLFGDEGYGFIEDMGGTELYFHRYNVVHPDFEALEVGDDVVFLEETAGDGLQANRVRVHSHSSH</sequence>
<dbReference type="GO" id="GO:0005840">
    <property type="term" value="C:ribosome"/>
    <property type="evidence" value="ECO:0007669"/>
    <property type="project" value="UniProtKB-KW"/>
</dbReference>
<dbReference type="InterPro" id="IPR002059">
    <property type="entry name" value="CSP_DNA-bd"/>
</dbReference>
<gene>
    <name evidence="2" type="ORF">GPA24_01150</name>
</gene>
<dbReference type="PROSITE" id="PS51857">
    <property type="entry name" value="CSD_2"/>
    <property type="match status" value="1"/>
</dbReference>
<accession>A0ABX1NQJ7</accession>
<comment type="caution">
    <text evidence="2">The sequence shown here is derived from an EMBL/GenBank/DDBJ whole genome shotgun (WGS) entry which is preliminary data.</text>
</comment>
<evidence type="ECO:0000313" key="3">
    <source>
        <dbReference type="Proteomes" id="UP000633943"/>
    </source>
</evidence>
<dbReference type="InterPro" id="IPR003489">
    <property type="entry name" value="RHF/RaiA"/>
</dbReference>
<proteinExistence type="predicted"/>
<protein>
    <submittedName>
        <fullName evidence="2">30S ribosomal protein S30</fullName>
    </submittedName>
</protein>
<dbReference type="RefSeq" id="WP_169201009.1">
    <property type="nucleotide sequence ID" value="NZ_CP059467.1"/>
</dbReference>
<evidence type="ECO:0000313" key="2">
    <source>
        <dbReference type="EMBL" id="NMG14168.1"/>
    </source>
</evidence>
<dbReference type="Proteomes" id="UP000633943">
    <property type="component" value="Unassembled WGS sequence"/>
</dbReference>
<dbReference type="EMBL" id="WTVP01000002">
    <property type="protein sequence ID" value="NMG14168.1"/>
    <property type="molecule type" value="Genomic_DNA"/>
</dbReference>
<name>A0ABX1NQJ7_9RHOO</name>
<keyword evidence="3" id="KW-1185">Reference proteome</keyword>
<keyword evidence="2" id="KW-0689">Ribosomal protein</keyword>
<feature type="domain" description="CSD" evidence="1">
    <location>
        <begin position="111"/>
        <end position="175"/>
    </location>
</feature>
<dbReference type="Gene3D" id="2.40.50.140">
    <property type="entry name" value="Nucleic acid-binding proteins"/>
    <property type="match status" value="1"/>
</dbReference>
<organism evidence="2 3">
    <name type="scientific">Aromatoleum bremense</name>
    <dbReference type="NCBI Taxonomy" id="76115"/>
    <lineage>
        <taxon>Bacteria</taxon>
        <taxon>Pseudomonadati</taxon>
        <taxon>Pseudomonadota</taxon>
        <taxon>Betaproteobacteria</taxon>
        <taxon>Rhodocyclales</taxon>
        <taxon>Rhodocyclaceae</taxon>
        <taxon>Aromatoleum</taxon>
    </lineage>
</organism>